<evidence type="ECO:0000313" key="10">
    <source>
        <dbReference type="Proteomes" id="UP000273405"/>
    </source>
</evidence>
<evidence type="ECO:0000313" key="9">
    <source>
        <dbReference type="EMBL" id="RKH42471.1"/>
    </source>
</evidence>
<organism evidence="9 10">
    <name type="scientific">Corallococcus sicarius</name>
    <dbReference type="NCBI Taxonomy" id="2316726"/>
    <lineage>
        <taxon>Bacteria</taxon>
        <taxon>Pseudomonadati</taxon>
        <taxon>Myxococcota</taxon>
        <taxon>Myxococcia</taxon>
        <taxon>Myxococcales</taxon>
        <taxon>Cystobacterineae</taxon>
        <taxon>Myxococcaceae</taxon>
        <taxon>Corallococcus</taxon>
    </lineage>
</organism>
<dbReference type="GO" id="GO:0005886">
    <property type="term" value="C:plasma membrane"/>
    <property type="evidence" value="ECO:0007669"/>
    <property type="project" value="UniProtKB-SubCell"/>
</dbReference>
<feature type="transmembrane region" description="Helical" evidence="8">
    <location>
        <begin position="170"/>
        <end position="193"/>
    </location>
</feature>
<feature type="transmembrane region" description="Helical" evidence="8">
    <location>
        <begin position="12"/>
        <end position="38"/>
    </location>
</feature>
<keyword evidence="6 8" id="KW-1133">Transmembrane helix</keyword>
<comment type="subcellular location">
    <subcellularLocation>
        <location evidence="1 8">Cell membrane</location>
        <topology evidence="1 8">Multi-pass membrane protein</topology>
    </subcellularLocation>
</comment>
<dbReference type="AlphaFoldDB" id="A0A3A8NJW8"/>
<evidence type="ECO:0000256" key="8">
    <source>
        <dbReference type="RuleBase" id="RU363041"/>
    </source>
</evidence>
<dbReference type="Proteomes" id="UP000273405">
    <property type="component" value="Unassembled WGS sequence"/>
</dbReference>
<keyword evidence="10" id="KW-1185">Reference proteome</keyword>
<evidence type="ECO:0000256" key="5">
    <source>
        <dbReference type="ARBA" id="ARBA00022692"/>
    </source>
</evidence>
<dbReference type="PANTHER" id="PTHR30269:SF23">
    <property type="entry name" value="MEMBRANE TRANSPORTER PROTEIN YDHB-RELATED"/>
    <property type="match status" value="1"/>
</dbReference>
<dbReference type="InterPro" id="IPR002781">
    <property type="entry name" value="TM_pro_TauE-like"/>
</dbReference>
<dbReference type="Pfam" id="PF01925">
    <property type="entry name" value="TauE"/>
    <property type="match status" value="1"/>
</dbReference>
<feature type="transmembrane region" description="Helical" evidence="8">
    <location>
        <begin position="108"/>
        <end position="125"/>
    </location>
</feature>
<evidence type="ECO:0000256" key="6">
    <source>
        <dbReference type="ARBA" id="ARBA00022989"/>
    </source>
</evidence>
<feature type="transmembrane region" description="Helical" evidence="8">
    <location>
        <begin position="237"/>
        <end position="257"/>
    </location>
</feature>
<feature type="transmembrane region" description="Helical" evidence="8">
    <location>
        <begin position="263"/>
        <end position="281"/>
    </location>
</feature>
<evidence type="ECO:0000256" key="4">
    <source>
        <dbReference type="ARBA" id="ARBA00022475"/>
    </source>
</evidence>
<dbReference type="PANTHER" id="PTHR30269">
    <property type="entry name" value="TRANSMEMBRANE PROTEIN YFCA"/>
    <property type="match status" value="1"/>
</dbReference>
<dbReference type="RefSeq" id="WP_120626061.1">
    <property type="nucleotide sequence ID" value="NZ_RAWG01000086.1"/>
</dbReference>
<evidence type="ECO:0000256" key="3">
    <source>
        <dbReference type="ARBA" id="ARBA00022448"/>
    </source>
</evidence>
<gene>
    <name evidence="9" type="ORF">D7X12_15555</name>
</gene>
<feature type="transmembrane region" description="Helical" evidence="8">
    <location>
        <begin position="50"/>
        <end position="73"/>
    </location>
</feature>
<keyword evidence="7 8" id="KW-0472">Membrane</keyword>
<evidence type="ECO:0000256" key="7">
    <source>
        <dbReference type="ARBA" id="ARBA00023136"/>
    </source>
</evidence>
<comment type="caution">
    <text evidence="9">The sequence shown here is derived from an EMBL/GenBank/DDBJ whole genome shotgun (WGS) entry which is preliminary data.</text>
</comment>
<sequence>MAAALDATPFNFVAIVLLVSMGAGLLGSLLGLGGGLILIPVLTLVLKVDIRYAVGASIVSVIATSSGAAAAYVRDGLANLRVAMFLELATVAGAVTGAMLAGLVGGRALYFLFGAVMAYSALAMLRKLRDDGEPREEPPPDALADRLALHGSYYDASTEREVAYRVHRPLAGLGLMYVAGAVSGLLGIGSGALKVPAMDLAMGLPIKVSTATSNFMIGVTAAASAGIYFARGDIDPFIAGPVCLGVTMGAFAGSRYLTKLKSGSLRMLFVAVLLWVSFEMLSKGLRG</sequence>
<dbReference type="OrthoDB" id="9777163at2"/>
<name>A0A3A8NJW8_9BACT</name>
<dbReference type="EMBL" id="RAWG01000086">
    <property type="protein sequence ID" value="RKH42471.1"/>
    <property type="molecule type" value="Genomic_DNA"/>
</dbReference>
<keyword evidence="3" id="KW-0813">Transport</keyword>
<accession>A0A3A8NJW8</accession>
<evidence type="ECO:0000256" key="1">
    <source>
        <dbReference type="ARBA" id="ARBA00004651"/>
    </source>
</evidence>
<reference evidence="10" key="1">
    <citation type="submission" date="2018-09" db="EMBL/GenBank/DDBJ databases">
        <authorList>
            <person name="Livingstone P.G."/>
            <person name="Whitworth D.E."/>
        </authorList>
    </citation>
    <scope>NUCLEOTIDE SEQUENCE [LARGE SCALE GENOMIC DNA]</scope>
    <source>
        <strain evidence="10">CA040B</strain>
    </source>
</reference>
<feature type="transmembrane region" description="Helical" evidence="8">
    <location>
        <begin position="213"/>
        <end position="230"/>
    </location>
</feature>
<proteinExistence type="inferred from homology"/>
<keyword evidence="5 8" id="KW-0812">Transmembrane</keyword>
<protein>
    <recommendedName>
        <fullName evidence="8">Probable membrane transporter protein</fullName>
    </recommendedName>
</protein>
<evidence type="ECO:0000256" key="2">
    <source>
        <dbReference type="ARBA" id="ARBA00009142"/>
    </source>
</evidence>
<comment type="similarity">
    <text evidence="2 8">Belongs to the 4-toluene sulfonate uptake permease (TSUP) (TC 2.A.102) family.</text>
</comment>
<dbReference type="InterPro" id="IPR052017">
    <property type="entry name" value="TSUP"/>
</dbReference>
<keyword evidence="4 8" id="KW-1003">Cell membrane</keyword>
<feature type="transmembrane region" description="Helical" evidence="8">
    <location>
        <begin position="85"/>
        <end position="102"/>
    </location>
</feature>